<dbReference type="STRING" id="471870.BACINT_00135"/>
<name>B3C5F3_9BACE</name>
<comment type="caution">
    <text evidence="1">The sequence shown here is derived from an EMBL/GenBank/DDBJ whole genome shotgun (WGS) entry which is preliminary data.</text>
</comment>
<proteinExistence type="predicted"/>
<protein>
    <submittedName>
        <fullName evidence="1">Uncharacterized protein</fullName>
    </submittedName>
</protein>
<reference evidence="1 2" key="2">
    <citation type="submission" date="2008-04" db="EMBL/GenBank/DDBJ databases">
        <authorList>
            <person name="Fulton L."/>
            <person name="Clifton S."/>
            <person name="Fulton B."/>
            <person name="Xu J."/>
            <person name="Minx P."/>
            <person name="Pepin K.H."/>
            <person name="Johnson M."/>
            <person name="Thiruvilangam P."/>
            <person name="Bhonagiri V."/>
            <person name="Nash W.E."/>
            <person name="Mardis E.R."/>
            <person name="Wilson R.K."/>
        </authorList>
    </citation>
    <scope>NUCLEOTIDE SEQUENCE [LARGE SCALE GENOMIC DNA]</scope>
    <source>
        <strain evidence="1 2">DSM 17393</strain>
    </source>
</reference>
<dbReference type="Proteomes" id="UP000004596">
    <property type="component" value="Unassembled WGS sequence"/>
</dbReference>
<organism evidence="1 2">
    <name type="scientific">Bacteroides intestinalis DSM 17393</name>
    <dbReference type="NCBI Taxonomy" id="471870"/>
    <lineage>
        <taxon>Bacteria</taxon>
        <taxon>Pseudomonadati</taxon>
        <taxon>Bacteroidota</taxon>
        <taxon>Bacteroidia</taxon>
        <taxon>Bacteroidales</taxon>
        <taxon>Bacteroidaceae</taxon>
        <taxon>Bacteroides</taxon>
    </lineage>
</organism>
<gene>
    <name evidence="1" type="ORF">BACINT_00135</name>
</gene>
<evidence type="ECO:0000313" key="1">
    <source>
        <dbReference type="EMBL" id="EDV07737.1"/>
    </source>
</evidence>
<accession>B3C5F3</accession>
<dbReference type="AlphaFoldDB" id="B3C5F3"/>
<dbReference type="EMBL" id="ABJL02000001">
    <property type="protein sequence ID" value="EDV07737.1"/>
    <property type="molecule type" value="Genomic_DNA"/>
</dbReference>
<sequence length="54" mass="6252">MFGALTTFLGGYPDSIKKHSSFGYSLQFIYLCISRREMRHVEAIFDKEKTGNFI</sequence>
<reference evidence="1 2" key="1">
    <citation type="submission" date="2008-04" db="EMBL/GenBank/DDBJ databases">
        <title>Draft genome sequence of Bacteroides intestinalis (DSM 17393).</title>
        <authorList>
            <person name="Sudarsanam P."/>
            <person name="Ley R."/>
            <person name="Guruge J."/>
            <person name="Turnbaugh P.J."/>
            <person name="Mahowald M."/>
            <person name="Liep D."/>
            <person name="Gordon J."/>
        </authorList>
    </citation>
    <scope>NUCLEOTIDE SEQUENCE [LARGE SCALE GENOMIC DNA]</scope>
    <source>
        <strain evidence="1 2">DSM 17393</strain>
    </source>
</reference>
<evidence type="ECO:0000313" key="2">
    <source>
        <dbReference type="Proteomes" id="UP000004596"/>
    </source>
</evidence>